<dbReference type="CDD" id="cd00433">
    <property type="entry name" value="Peptidase_M17"/>
    <property type="match status" value="1"/>
</dbReference>
<evidence type="ECO:0000256" key="7">
    <source>
        <dbReference type="ARBA" id="ARBA00022833"/>
    </source>
</evidence>
<dbReference type="InParanoid" id="E4X3E1"/>
<dbReference type="PROSITE" id="PS00518">
    <property type="entry name" value="ZF_RING_1"/>
    <property type="match status" value="1"/>
</dbReference>
<dbReference type="GO" id="GO:0070006">
    <property type="term" value="F:metalloaminopeptidase activity"/>
    <property type="evidence" value="ECO:0007669"/>
    <property type="project" value="InterPro"/>
</dbReference>
<keyword evidence="2" id="KW-0031">Aminopeptidase</keyword>
<evidence type="ECO:0000313" key="11">
    <source>
        <dbReference type="Proteomes" id="UP000001307"/>
    </source>
</evidence>
<evidence type="ECO:0000256" key="2">
    <source>
        <dbReference type="ARBA" id="ARBA00022438"/>
    </source>
</evidence>
<dbReference type="Gene3D" id="3.40.50.10590">
    <property type="entry name" value="Zn-dependent exopeptidases"/>
    <property type="match status" value="1"/>
</dbReference>
<gene>
    <name evidence="10" type="ORF">GSOID_T00017782001</name>
</gene>
<dbReference type="GO" id="GO:0030145">
    <property type="term" value="F:manganese ion binding"/>
    <property type="evidence" value="ECO:0007669"/>
    <property type="project" value="InterPro"/>
</dbReference>
<keyword evidence="11" id="KW-1185">Reference proteome</keyword>
<dbReference type="MEROPS" id="M17.006"/>
<dbReference type="Gene3D" id="3.40.630.10">
    <property type="entry name" value="Zn peptidases"/>
    <property type="match status" value="1"/>
</dbReference>
<dbReference type="InterPro" id="IPR001841">
    <property type="entry name" value="Znf_RING"/>
</dbReference>
<keyword evidence="5 8" id="KW-0863">Zinc-finger</keyword>
<dbReference type="EMBL" id="FN653023">
    <property type="protein sequence ID" value="CBY18145.1"/>
    <property type="molecule type" value="Genomic_DNA"/>
</dbReference>
<protein>
    <recommendedName>
        <fullName evidence="9">RING-type domain-containing protein</fullName>
    </recommendedName>
</protein>
<evidence type="ECO:0000259" key="9">
    <source>
        <dbReference type="PROSITE" id="PS50089"/>
    </source>
</evidence>
<dbReference type="SMART" id="SM00184">
    <property type="entry name" value="RING"/>
    <property type="match status" value="1"/>
</dbReference>
<dbReference type="InterPro" id="IPR041417">
    <property type="entry name" value="NPEPL1_N"/>
</dbReference>
<evidence type="ECO:0000256" key="1">
    <source>
        <dbReference type="ARBA" id="ARBA00009528"/>
    </source>
</evidence>
<evidence type="ECO:0000256" key="8">
    <source>
        <dbReference type="PROSITE-ProRule" id="PRU00175"/>
    </source>
</evidence>
<dbReference type="Pfam" id="PF00883">
    <property type="entry name" value="Peptidase_M17"/>
    <property type="match status" value="1"/>
</dbReference>
<accession>E4X3E1</accession>
<dbReference type="Pfam" id="PF18295">
    <property type="entry name" value="Pdase_M17_N2"/>
    <property type="match status" value="1"/>
</dbReference>
<evidence type="ECO:0000256" key="4">
    <source>
        <dbReference type="ARBA" id="ARBA00022723"/>
    </source>
</evidence>
<sequence length="802" mass="88605">MSSRVEISFCHAENTSVTSPATVPIAVCGKLEMLHQVSFDSIKHRLEPQVTAALWKKALFQLNPSPTDRTSLYLSSAYVCALPSKMSRHISSSGSIYFNRVIRFFTGVLIVVCNRNEVIPLASAIARSYPVYSQRTTLKKVKQLRVEFLVVEDYQPVSLKEMKERMEGGLDMLPKRSLSHLDLETTKMLTHLTESIRLAGKIVDMPCNEMHTDAFVEEAKLVAVETKSKMRLIRGTELKDQGFGGLWNVGKAATRPPALVVLSHEPDGAKTTISWVGKGIVYDTGGLSIKGKATMPGMKRDCGGAAAILGAYRTAVQMGFKETLHCVLCLAENAVGPESMRPDDIITLYSGKTVEVNNTDAEGRLVLGDGVAYASKELKSDIIVDLATLTGTQSITTGKYHGAVLSNLEQWETHCLHSGKASGDHAYPIIYCPEFQFTEFASHVADMKNSVNDRMNAQTSCAGIFIHSHLEDGFDFTGVALHVDMAGPAASGERATSWGVSFLLTLFGQYSGNSSIRAIAPEISTDEIPTKKRRLDQIYNTTQTHHKNMENLPSWTSQALIQSLSSLTDAKIEQNVEKSESEYRTVSIKDISPALACPLCGGYIIDAISLDGCGHAFCRGCILRHIHESKKCPVCDVTIHYTDPTKSMKHDQLLCDLIYLMVPGLMTAEKKLRDDWREPANLHAVELQNLVSFVLLPKKTSTLTTECILRLHAEGNVGHLKTALCDSINNRRPKGMEIEADDLCILSGDLELKNHLTMNDVHDHNLAWDFEEREDNQRYPVFYYRLIAEPNSEESNASSEGE</sequence>
<dbReference type="GO" id="GO:0008270">
    <property type="term" value="F:zinc ion binding"/>
    <property type="evidence" value="ECO:0007669"/>
    <property type="project" value="UniProtKB-KW"/>
</dbReference>
<keyword evidence="7" id="KW-0862">Zinc</keyword>
<dbReference type="PROSITE" id="PS50089">
    <property type="entry name" value="ZF_RING_2"/>
    <property type="match status" value="1"/>
</dbReference>
<evidence type="ECO:0000256" key="6">
    <source>
        <dbReference type="ARBA" id="ARBA00022801"/>
    </source>
</evidence>
<dbReference type="FunCoup" id="E4X3E1">
    <property type="interactions" value="18"/>
</dbReference>
<dbReference type="AlphaFoldDB" id="E4X3E1"/>
<evidence type="ECO:0000256" key="3">
    <source>
        <dbReference type="ARBA" id="ARBA00022670"/>
    </source>
</evidence>
<dbReference type="GO" id="GO:0006508">
    <property type="term" value="P:proteolysis"/>
    <property type="evidence" value="ECO:0007669"/>
    <property type="project" value="UniProtKB-KW"/>
</dbReference>
<dbReference type="FunFam" id="3.30.40.10:FF:000033">
    <property type="entry name" value="Polycomb group RING finger protein 3"/>
    <property type="match status" value="1"/>
</dbReference>
<dbReference type="GO" id="GO:0031519">
    <property type="term" value="C:PcG protein complex"/>
    <property type="evidence" value="ECO:0007669"/>
    <property type="project" value="UniProtKB-ARBA"/>
</dbReference>
<dbReference type="OrthoDB" id="412814at2759"/>
<dbReference type="PANTHER" id="PTHR11963:SF4">
    <property type="entry name" value="AMINOPEPTIDASE NPEPL1-RELATED"/>
    <property type="match status" value="1"/>
</dbReference>
<proteinExistence type="inferred from homology"/>
<dbReference type="PANTHER" id="PTHR11963">
    <property type="entry name" value="LEUCINE AMINOPEPTIDASE-RELATED"/>
    <property type="match status" value="1"/>
</dbReference>
<dbReference type="GO" id="GO:0005737">
    <property type="term" value="C:cytoplasm"/>
    <property type="evidence" value="ECO:0007669"/>
    <property type="project" value="InterPro"/>
</dbReference>
<dbReference type="SUPFAM" id="SSF53187">
    <property type="entry name" value="Zn-dependent exopeptidases"/>
    <property type="match status" value="1"/>
</dbReference>
<dbReference type="Gene3D" id="3.30.40.10">
    <property type="entry name" value="Zinc/RING finger domain, C3HC4 (zinc finger)"/>
    <property type="match status" value="1"/>
</dbReference>
<comment type="similarity">
    <text evidence="1">Belongs to the peptidase M17 family.</text>
</comment>
<dbReference type="InterPro" id="IPR011356">
    <property type="entry name" value="Leucine_aapep/pepB"/>
</dbReference>
<dbReference type="InterPro" id="IPR000819">
    <property type="entry name" value="Peptidase_M17_C"/>
</dbReference>
<dbReference type="PROSITE" id="PS00631">
    <property type="entry name" value="CYTOSOL_AP"/>
    <property type="match status" value="1"/>
</dbReference>
<dbReference type="Proteomes" id="UP000001307">
    <property type="component" value="Unassembled WGS sequence"/>
</dbReference>
<keyword evidence="4" id="KW-0479">Metal-binding</keyword>
<organism evidence="10">
    <name type="scientific">Oikopleura dioica</name>
    <name type="common">Tunicate</name>
    <dbReference type="NCBI Taxonomy" id="34765"/>
    <lineage>
        <taxon>Eukaryota</taxon>
        <taxon>Metazoa</taxon>
        <taxon>Chordata</taxon>
        <taxon>Tunicata</taxon>
        <taxon>Appendicularia</taxon>
        <taxon>Copelata</taxon>
        <taxon>Oikopleuridae</taxon>
        <taxon>Oikopleura</taxon>
    </lineage>
</organism>
<dbReference type="InterPro" id="IPR017907">
    <property type="entry name" value="Znf_RING_CS"/>
</dbReference>
<dbReference type="PRINTS" id="PR00481">
    <property type="entry name" value="LAMNOPPTDASE"/>
</dbReference>
<dbReference type="SUPFAM" id="SSF57850">
    <property type="entry name" value="RING/U-box"/>
    <property type="match status" value="1"/>
</dbReference>
<reference evidence="10" key="1">
    <citation type="journal article" date="2010" name="Science">
        <title>Plasticity of animal genome architecture unmasked by rapid evolution of a pelagic tunicate.</title>
        <authorList>
            <person name="Denoeud F."/>
            <person name="Henriet S."/>
            <person name="Mungpakdee S."/>
            <person name="Aury J.M."/>
            <person name="Da Silva C."/>
            <person name="Brinkmann H."/>
            <person name="Mikhaleva J."/>
            <person name="Olsen L.C."/>
            <person name="Jubin C."/>
            <person name="Canestro C."/>
            <person name="Bouquet J.M."/>
            <person name="Danks G."/>
            <person name="Poulain J."/>
            <person name="Campsteijn C."/>
            <person name="Adamski M."/>
            <person name="Cross I."/>
            <person name="Yadetie F."/>
            <person name="Muffato M."/>
            <person name="Louis A."/>
            <person name="Butcher S."/>
            <person name="Tsagkogeorga G."/>
            <person name="Konrad A."/>
            <person name="Singh S."/>
            <person name="Jensen M.F."/>
            <person name="Cong E.H."/>
            <person name="Eikeseth-Otteraa H."/>
            <person name="Noel B."/>
            <person name="Anthouard V."/>
            <person name="Porcel B.M."/>
            <person name="Kachouri-Lafond R."/>
            <person name="Nishino A."/>
            <person name="Ugolini M."/>
            <person name="Chourrout P."/>
            <person name="Nishida H."/>
            <person name="Aasland R."/>
            <person name="Huzurbazar S."/>
            <person name="Westhof E."/>
            <person name="Delsuc F."/>
            <person name="Lehrach H."/>
            <person name="Reinhardt R."/>
            <person name="Weissenbach J."/>
            <person name="Roy S.W."/>
            <person name="Artiguenave F."/>
            <person name="Postlethwait J.H."/>
            <person name="Manak J.R."/>
            <person name="Thompson E.M."/>
            <person name="Jaillon O."/>
            <person name="Du Pasquier L."/>
            <person name="Boudinot P."/>
            <person name="Liberles D.A."/>
            <person name="Volff J.N."/>
            <person name="Philippe H."/>
            <person name="Lenhard B."/>
            <person name="Roest Crollius H."/>
            <person name="Wincker P."/>
            <person name="Chourrout D."/>
        </authorList>
    </citation>
    <scope>NUCLEOTIDE SEQUENCE [LARGE SCALE GENOMIC DNA]</scope>
</reference>
<dbReference type="InterPro" id="IPR013083">
    <property type="entry name" value="Znf_RING/FYVE/PHD"/>
</dbReference>
<keyword evidence="6" id="KW-0378">Hydrolase</keyword>
<evidence type="ECO:0000313" key="10">
    <source>
        <dbReference type="EMBL" id="CBY18145.1"/>
    </source>
</evidence>
<name>E4X3E1_OIKDI</name>
<dbReference type="Pfam" id="PF13923">
    <property type="entry name" value="zf-C3HC4_2"/>
    <property type="match status" value="1"/>
</dbReference>
<keyword evidence="3" id="KW-0645">Protease</keyword>
<evidence type="ECO:0000256" key="5">
    <source>
        <dbReference type="ARBA" id="ARBA00022771"/>
    </source>
</evidence>
<feature type="domain" description="RING-type" evidence="9">
    <location>
        <begin position="597"/>
        <end position="636"/>
    </location>
</feature>